<proteinExistence type="predicted"/>
<organism evidence="1 2">
    <name type="scientific">Pseudomonas koreensis</name>
    <dbReference type="NCBI Taxonomy" id="198620"/>
    <lineage>
        <taxon>Bacteria</taxon>
        <taxon>Pseudomonadati</taxon>
        <taxon>Pseudomonadota</taxon>
        <taxon>Gammaproteobacteria</taxon>
        <taxon>Pseudomonadales</taxon>
        <taxon>Pseudomonadaceae</taxon>
        <taxon>Pseudomonas</taxon>
    </lineage>
</organism>
<accession>A0AA94JI57</accession>
<evidence type="ECO:0000313" key="1">
    <source>
        <dbReference type="EMBL" id="RVD77897.1"/>
    </source>
</evidence>
<reference evidence="1 2" key="1">
    <citation type="submission" date="2016-10" db="EMBL/GenBank/DDBJ databases">
        <title>Search of new enzymes for the oxidation of sulfur compounds.</title>
        <authorList>
            <person name="Novo A."/>
            <person name="Moreira I.S."/>
            <person name="Castro P.M."/>
        </authorList>
    </citation>
    <scope>NUCLEOTIDE SEQUENCE [LARGE SCALE GENOMIC DNA]</scope>
    <source>
        <strain evidence="1 2">A9</strain>
    </source>
</reference>
<dbReference type="AlphaFoldDB" id="A0AA94JI57"/>
<dbReference type="Proteomes" id="UP000288002">
    <property type="component" value="Unassembled WGS sequence"/>
</dbReference>
<gene>
    <name evidence="1" type="ORF">A9HBioS_2364</name>
</gene>
<dbReference type="RefSeq" id="WP_116817470.1">
    <property type="nucleotide sequence ID" value="NZ_MKWS01000006.1"/>
</dbReference>
<comment type="caution">
    <text evidence="1">The sequence shown here is derived from an EMBL/GenBank/DDBJ whole genome shotgun (WGS) entry which is preliminary data.</text>
</comment>
<protein>
    <submittedName>
        <fullName evidence="1">Uncharacterized protein</fullName>
    </submittedName>
</protein>
<sequence length="522" mass="58637">MAFAVYPYTIASLIQCFVNGSARASHAQISKKFHRIYFEEYFKELQAKTIVVETDYIDKDYLEDYAAYYDRCFRDYSRRTTRLHFFDVGFDSEEFDACITGRGGIDERALDAGYLGFVVVKPLPQSIIGRTCLRTYPSDGGRRFFPSLRTYEVHLFGLKLEVQSLAYQEQDTVVAACATSALWSCFQGTGKLFQHQIPPPVVITDWASEHMPENLALASARAFPNNGLTASQMAAAVRRLELEPMVISTIDRHTLNGVAYAFLKGKIPCVLVFALKRWTGEQFEFMGLHAVAITGFSLTDAPPLPQRSTGFQLRAERIDKLYAHDDQVGPFARMTWSEASLNGPVHPSDMTTLRTSWPGEVFADIHNRFVMIPLYHKIRIPYGEIHAAILSLDALIEGFRAGREGIPRAEWDIYLTDASDYKASARAEYPTLGIPLNDTLYESLPRFMWRVTVRTAAGIEMDLLFDATGIAQHDLLVHRAGCNGIYSLILGHLSNVFEQQAFDVLPQVEAVLKSFSGTVPKS</sequence>
<name>A0AA94JI57_9PSED</name>
<evidence type="ECO:0000313" key="2">
    <source>
        <dbReference type="Proteomes" id="UP000288002"/>
    </source>
</evidence>
<dbReference type="EMBL" id="MKWS01000006">
    <property type="protein sequence ID" value="RVD77897.1"/>
    <property type="molecule type" value="Genomic_DNA"/>
</dbReference>